<keyword evidence="2" id="KW-1133">Transmembrane helix</keyword>
<feature type="transmembrane region" description="Helical" evidence="2">
    <location>
        <begin position="150"/>
        <end position="172"/>
    </location>
</feature>
<evidence type="ECO:0000256" key="1">
    <source>
        <dbReference type="SAM" id="Coils"/>
    </source>
</evidence>
<dbReference type="Gene3D" id="3.40.50.300">
    <property type="entry name" value="P-loop containing nucleotide triphosphate hydrolases"/>
    <property type="match status" value="1"/>
</dbReference>
<gene>
    <name evidence="4" type="ORF">M5X19_30640</name>
</gene>
<dbReference type="RefSeq" id="WP_268618004.1">
    <property type="nucleotide sequence ID" value="NZ_JAMDMX010000128.1"/>
</dbReference>
<sequence>MKAKLLFYIGNFLVLIINMVEKVHYFVTSQNKTSNSIFESLVPSDNVDPDQTYSKALDWSLQNKEIKNVALSGPYGSGKSSLLKTFEKKNSNRYNFLNISLLTTQTERSDNDAVETLEKSILQQMFYKVKDEKIPFSRFKRINNVKDLSFFYWLFTFSLFLFCMIELFKSGFLKKLLSNTFFVVEVTNQETYKSILIAYTIIFLFVFLYRSYKVIYKNLRLSKITLKNTTLEVMAEKSVFSKYIDEILYFFEATKYNVVYFEDLDRFKNLEIFENLRELNALINNSEKISRKVTFIYAIKDDMFGEKDRLETSRNRTKFFDFIVPVVPIINSSNSGEVLKNKLENENIGLGITESFISDITIFIDDMRLLKNIFNEYVLYKSNLGSINLIPNNLLAIIVYKNIYPSDFAKLQFNEGMVYNIFEKKNELVQKRINAITNDIEDVELKIIRVEQESLNSIEELTAAYAFAIFGFHNNVTVSIDGTNYNHASSASTLFTNIESARNIRVHNGNWINSSKEELLTAFNTKESFYVRQEAITNKIENRLNALKVELQLLKESREEVRLWSMIDLIQQSSFDDIFTEEIANEKLLVFLLRNGHIDETYHQYITYFYPGSLSIEDMRFIMSVKNQESLPFNHNLNKLPQVIERLYANDFKRPEILNIHLLNFIIKSGSDYTLFLKMILAQLSNGTEGSTQFVDIFRKSTIHKEKFIEELCKEWPGIWKFVELESIYPEDTKEEYLLDILYYASIEDIQLMNRNNVLLNYLANKDNFLDLLIDESKHEKVNEIISSLQIKFKVISSSPGINKVLKHIYLNNLYDINRKNIDFMLRTFGNPPRETTHHCYDSILKSNCTELIDYVNENIIQYISNVYLAQEIIYEDEATLVILLNKSEITFELRQGIIQKQEIFVTDLMLIEETELWSILLINNKMVPTWENLIGYLEKYKLDDAAKVYLNQTINCQELSKNKLTNLESASGKELKNISEMIIESSNISSESFNIISKCLHRFVHYPLNELPIQRIQSLINNRVLALSPENFIELKQRNSDQNLQILLIENEPQKFLETLSDYKLNPEEIVMLLRSRYFNVDQKWMIVQGSSVSELPTELEPAEVITKLVLENGIEINTEFLTYLMETQISVESKLRLMLSIIKDMENDEIMINLTKLGSPYSEITERKRPLLDANELTLKLVKTLSQRDLISSYKDERGAIRVHTKQRMNG</sequence>
<evidence type="ECO:0000259" key="3">
    <source>
        <dbReference type="Pfam" id="PF20693"/>
    </source>
</evidence>
<dbReference type="SUPFAM" id="SSF52540">
    <property type="entry name" value="P-loop containing nucleoside triphosphate hydrolases"/>
    <property type="match status" value="2"/>
</dbReference>
<evidence type="ECO:0000313" key="4">
    <source>
        <dbReference type="EMBL" id="MCY9697187.1"/>
    </source>
</evidence>
<keyword evidence="2" id="KW-0472">Membrane</keyword>
<name>A0ABT4GLV0_9BACL</name>
<feature type="transmembrane region" description="Helical" evidence="2">
    <location>
        <begin position="192"/>
        <end position="212"/>
    </location>
</feature>
<dbReference type="EMBL" id="JAMDMX010000128">
    <property type="protein sequence ID" value="MCY9697187.1"/>
    <property type="molecule type" value="Genomic_DNA"/>
</dbReference>
<evidence type="ECO:0000256" key="2">
    <source>
        <dbReference type="SAM" id="Phobius"/>
    </source>
</evidence>
<feature type="transmembrane region" description="Helical" evidence="2">
    <location>
        <begin position="6"/>
        <end position="27"/>
    </location>
</feature>
<feature type="domain" description="YobI-like P-loop NTPase" evidence="3">
    <location>
        <begin position="53"/>
        <end position="419"/>
    </location>
</feature>
<keyword evidence="2" id="KW-0812">Transmembrane</keyword>
<dbReference type="Pfam" id="PF20693">
    <property type="entry name" value="YobI-ATPase"/>
    <property type="match status" value="1"/>
</dbReference>
<reference evidence="4 5" key="1">
    <citation type="submission" date="2022-05" db="EMBL/GenBank/DDBJ databases">
        <title>Genome Sequencing of Bee-Associated Microbes.</title>
        <authorList>
            <person name="Dunlap C."/>
        </authorList>
    </citation>
    <scope>NUCLEOTIDE SEQUENCE [LARGE SCALE GENOMIC DNA]</scope>
    <source>
        <strain evidence="4 5">NRRL B-14421</strain>
    </source>
</reference>
<comment type="caution">
    <text evidence="4">The sequence shown here is derived from an EMBL/GenBank/DDBJ whole genome shotgun (WGS) entry which is preliminary data.</text>
</comment>
<dbReference type="Proteomes" id="UP001527099">
    <property type="component" value="Unassembled WGS sequence"/>
</dbReference>
<keyword evidence="1" id="KW-0175">Coiled coil</keyword>
<dbReference type="InterPro" id="IPR048428">
    <property type="entry name" value="YobI-NTPase"/>
</dbReference>
<organism evidence="4 5">
    <name type="scientific">Paenibacillus alginolyticus</name>
    <dbReference type="NCBI Taxonomy" id="59839"/>
    <lineage>
        <taxon>Bacteria</taxon>
        <taxon>Bacillati</taxon>
        <taxon>Bacillota</taxon>
        <taxon>Bacilli</taxon>
        <taxon>Bacillales</taxon>
        <taxon>Paenibacillaceae</taxon>
        <taxon>Paenibacillus</taxon>
    </lineage>
</organism>
<proteinExistence type="predicted"/>
<feature type="coiled-coil region" evidence="1">
    <location>
        <begin position="426"/>
        <end position="453"/>
    </location>
</feature>
<keyword evidence="5" id="KW-1185">Reference proteome</keyword>
<protein>
    <submittedName>
        <fullName evidence="4">P-loop NTPase fold protein</fullName>
    </submittedName>
</protein>
<evidence type="ECO:0000313" key="5">
    <source>
        <dbReference type="Proteomes" id="UP001527099"/>
    </source>
</evidence>
<dbReference type="InterPro" id="IPR027417">
    <property type="entry name" value="P-loop_NTPase"/>
</dbReference>
<accession>A0ABT4GLV0</accession>